<proteinExistence type="predicted"/>
<feature type="non-terminal residue" evidence="1">
    <location>
        <position position="371"/>
    </location>
</feature>
<accession>A0A6J5NWR8</accession>
<dbReference type="EMBL" id="LR796687">
    <property type="protein sequence ID" value="CAB4159674.1"/>
    <property type="molecule type" value="Genomic_DNA"/>
</dbReference>
<gene>
    <name evidence="1" type="ORF">UFOVP715_76</name>
</gene>
<reference evidence="1" key="1">
    <citation type="submission" date="2020-04" db="EMBL/GenBank/DDBJ databases">
        <authorList>
            <person name="Chiriac C."/>
            <person name="Salcher M."/>
            <person name="Ghai R."/>
            <person name="Kavagutti S V."/>
        </authorList>
    </citation>
    <scope>NUCLEOTIDE SEQUENCE</scope>
</reference>
<organism evidence="1">
    <name type="scientific">uncultured Caudovirales phage</name>
    <dbReference type="NCBI Taxonomy" id="2100421"/>
    <lineage>
        <taxon>Viruses</taxon>
        <taxon>Duplodnaviria</taxon>
        <taxon>Heunggongvirae</taxon>
        <taxon>Uroviricota</taxon>
        <taxon>Caudoviricetes</taxon>
        <taxon>Peduoviridae</taxon>
        <taxon>Maltschvirus</taxon>
        <taxon>Maltschvirus maltsch</taxon>
    </lineage>
</organism>
<evidence type="ECO:0000313" key="1">
    <source>
        <dbReference type="EMBL" id="CAB4159674.1"/>
    </source>
</evidence>
<protein>
    <submittedName>
        <fullName evidence="1">Uncharacterized protein</fullName>
    </submittedName>
</protein>
<sequence>MQLTTPKVNYDLIRLGGGLDQVTPTLSLPPGVVRRAANFECSITGGYTRIAGYERFDGRPSPSAANYNILVCNLTGTVAVGDTIAGLSSGATGRVIARVDSNVVITRETGTFVSGEGITVSAINVGSITTVQGVSADGLTDAQYQNLAADNYRADIQVVPGSGSILGVAYYNGTVYAWRNNAGGTAAVMHRSSSSGWVAIPLGFQLMFDAGKHPGIADGNTVVGNVSGATGVVSRVVLESGTFASNGAAGRLIFASITGTFQNNEQLRVGGTHVADANGTQAAITLAPGGRYDTTIANFGGGVANYKLYGVSGTNSAFEFDGTTYVPIKTGMTVDTPSHICFHKQHLFLSFGASVQFSALGLPYQWTPLLG</sequence>
<name>A0A6J5NWR8_9CAUD</name>